<dbReference type="EC" id="3.6.4.13" evidence="1"/>
<dbReference type="SMART" id="SM00490">
    <property type="entry name" value="HELICc"/>
    <property type="match status" value="1"/>
</dbReference>
<dbReference type="InterPro" id="IPR027417">
    <property type="entry name" value="P-loop_NTPase"/>
</dbReference>
<keyword evidence="3 8" id="KW-0378">Hydrolase</keyword>
<name>C1LEG8_SCHJA</name>
<organism evidence="8">
    <name type="scientific">Schistosoma japonicum</name>
    <name type="common">Blood fluke</name>
    <dbReference type="NCBI Taxonomy" id="6182"/>
    <lineage>
        <taxon>Eukaryota</taxon>
        <taxon>Metazoa</taxon>
        <taxon>Spiralia</taxon>
        <taxon>Lophotrochozoa</taxon>
        <taxon>Platyhelminthes</taxon>
        <taxon>Trematoda</taxon>
        <taxon>Digenea</taxon>
        <taxon>Strigeidida</taxon>
        <taxon>Schistosomatoidea</taxon>
        <taxon>Schistosomatidae</taxon>
        <taxon>Schistosoma</taxon>
    </lineage>
</organism>
<feature type="region of interest" description="Disordered" evidence="6">
    <location>
        <begin position="194"/>
        <end position="246"/>
    </location>
</feature>
<evidence type="ECO:0000313" key="8">
    <source>
        <dbReference type="EMBL" id="CAX73096.1"/>
    </source>
</evidence>
<protein>
    <recommendedName>
        <fullName evidence="1">RNA helicase</fullName>
        <ecNumber evidence="1">3.6.4.13</ecNumber>
    </recommendedName>
</protein>
<accession>C1LEG8</accession>
<dbReference type="SUPFAM" id="SSF52540">
    <property type="entry name" value="P-loop containing nucleoside triphosphate hydrolases"/>
    <property type="match status" value="1"/>
</dbReference>
<dbReference type="GO" id="GO:0005524">
    <property type="term" value="F:ATP binding"/>
    <property type="evidence" value="ECO:0007669"/>
    <property type="project" value="UniProtKB-KW"/>
</dbReference>
<dbReference type="EMBL" id="FN317365">
    <property type="protein sequence ID" value="CAX73096.1"/>
    <property type="molecule type" value="mRNA"/>
</dbReference>
<dbReference type="GO" id="GO:0003724">
    <property type="term" value="F:RNA helicase activity"/>
    <property type="evidence" value="ECO:0007669"/>
    <property type="project" value="UniProtKB-EC"/>
</dbReference>
<feature type="compositionally biased region" description="Polar residues" evidence="6">
    <location>
        <begin position="224"/>
        <end position="237"/>
    </location>
</feature>
<evidence type="ECO:0000256" key="2">
    <source>
        <dbReference type="ARBA" id="ARBA00022741"/>
    </source>
</evidence>
<evidence type="ECO:0000256" key="6">
    <source>
        <dbReference type="SAM" id="MobiDB-lite"/>
    </source>
</evidence>
<sequence>MSYNYDENSVVDKILAKDFLSSYIFLTVGRVGSTSENITQTILWVEENAKRDALIDLLANSEAGTLTLVFVETKRGADALENYLYSQKFQVASIHGDRTQEDRELALSCFRSGRTPVLVATAVAARGLDIPNVKHVINYDLPSDIEEYVHRIGRTGRVGNLGLATSFFNDKNRNLARGLVELLEEANQAVPPWLKALTGDGRPTSFQRPRSNRRGGFGARDYRQTPSRGGNNSNRPSGPTLRDCGLLRDSNYYDSQPCSMSQNSTDWWGN</sequence>
<dbReference type="PANTHER" id="PTHR47958">
    <property type="entry name" value="ATP-DEPENDENT RNA HELICASE DBP3"/>
    <property type="match status" value="1"/>
</dbReference>
<reference evidence="8" key="1">
    <citation type="journal article" date="2009" name="Nature">
        <title>The Schistosoma japonicum genome reveals features of host-parasite interplay.</title>
        <authorList>
            <person name="Liu F."/>
            <person name="Zhou Y."/>
            <person name="Wang Z.Q."/>
            <person name="Lu G."/>
            <person name="Zheng H."/>
            <person name="Brindley P.J."/>
            <person name="McManus D.P."/>
            <person name="Blair D."/>
            <person name="Zhang Q.H."/>
            <person name="Zhong Y."/>
            <person name="Wang S."/>
            <person name="Han Z.G."/>
            <person name="Chen Z."/>
        </authorList>
    </citation>
    <scope>NUCLEOTIDE SEQUENCE</scope>
    <source>
        <strain evidence="8">Anhui</strain>
    </source>
</reference>
<dbReference type="CDD" id="cd18787">
    <property type="entry name" value="SF2_C_DEAD"/>
    <property type="match status" value="1"/>
</dbReference>
<dbReference type="Pfam" id="PF00271">
    <property type="entry name" value="Helicase_C"/>
    <property type="match status" value="1"/>
</dbReference>
<keyword evidence="4 8" id="KW-0347">Helicase</keyword>
<keyword evidence="2" id="KW-0547">Nucleotide-binding</keyword>
<dbReference type="FunFam" id="3.40.50.300:FF:000008">
    <property type="entry name" value="ATP-dependent RNA helicase RhlB"/>
    <property type="match status" value="1"/>
</dbReference>
<evidence type="ECO:0000256" key="3">
    <source>
        <dbReference type="ARBA" id="ARBA00022801"/>
    </source>
</evidence>
<dbReference type="InterPro" id="IPR001650">
    <property type="entry name" value="Helicase_C-like"/>
</dbReference>
<evidence type="ECO:0000256" key="1">
    <source>
        <dbReference type="ARBA" id="ARBA00012552"/>
    </source>
</evidence>
<reference evidence="8" key="2">
    <citation type="submission" date="2009-03" db="EMBL/GenBank/DDBJ databases">
        <authorList>
            <person name="Gang L."/>
        </authorList>
    </citation>
    <scope>NUCLEOTIDE SEQUENCE</scope>
    <source>
        <strain evidence="8">Anhui</strain>
    </source>
</reference>
<evidence type="ECO:0000259" key="7">
    <source>
        <dbReference type="PROSITE" id="PS51194"/>
    </source>
</evidence>
<proteinExistence type="evidence at transcript level"/>
<keyword evidence="5" id="KW-0067">ATP-binding</keyword>
<dbReference type="GO" id="GO:0016787">
    <property type="term" value="F:hydrolase activity"/>
    <property type="evidence" value="ECO:0007669"/>
    <property type="project" value="UniProtKB-KW"/>
</dbReference>
<evidence type="ECO:0000256" key="4">
    <source>
        <dbReference type="ARBA" id="ARBA00022806"/>
    </source>
</evidence>
<feature type="domain" description="Helicase C-terminal" evidence="7">
    <location>
        <begin position="37"/>
        <end position="198"/>
    </location>
</feature>
<dbReference type="PROSITE" id="PS51194">
    <property type="entry name" value="HELICASE_CTER"/>
    <property type="match status" value="1"/>
</dbReference>
<dbReference type="Gene3D" id="3.40.50.300">
    <property type="entry name" value="P-loop containing nucleotide triphosphate hydrolases"/>
    <property type="match status" value="1"/>
</dbReference>
<dbReference type="AlphaFoldDB" id="C1LEG8"/>
<evidence type="ECO:0000256" key="5">
    <source>
        <dbReference type="ARBA" id="ARBA00022840"/>
    </source>
</evidence>